<dbReference type="KEGG" id="pdic:114505974"/>
<proteinExistence type="predicted"/>
<gene>
    <name evidence="3" type="primary">LOC114505974</name>
</gene>
<evidence type="ECO:0000313" key="2">
    <source>
        <dbReference type="Proteomes" id="UP000504628"/>
    </source>
</evidence>
<dbReference type="Proteomes" id="UP000504628">
    <property type="component" value="Chromosome 9"/>
</dbReference>
<protein>
    <submittedName>
        <fullName evidence="3">Atherin-like</fullName>
    </submittedName>
</protein>
<name>A0A6J2MN58_9CHIR</name>
<feature type="compositionally biased region" description="Low complexity" evidence="1">
    <location>
        <begin position="59"/>
        <end position="70"/>
    </location>
</feature>
<sequence length="215" mass="22550">MSQRRCPPVSGPESRPSSAVSPGPASAPSAPSPPSRPVQSQSPGEATLTFACRTHTHTARAPGVRGPAARWEARRRAPGPRSPRVLTHVPAAPAPLAPALAQIPAPVARPSPQRCCCGNSMAMSICQTASRGRAALARGARGPPGARRRRQAPRPAPRFPPGAAASAAPPIYGERYQGGKWRLRSPRSPGVITFTHTRPHAHTRTHLHTGARRAG</sequence>
<dbReference type="InParanoid" id="A0A6J2MN58"/>
<dbReference type="RefSeq" id="XP_028379348.1">
    <property type="nucleotide sequence ID" value="XM_028523547.1"/>
</dbReference>
<reference evidence="3" key="1">
    <citation type="submission" date="2025-08" db="UniProtKB">
        <authorList>
            <consortium name="RefSeq"/>
        </authorList>
    </citation>
    <scope>IDENTIFICATION</scope>
    <source>
        <tissue evidence="3">Muscle</tissue>
    </source>
</reference>
<keyword evidence="2" id="KW-1185">Reference proteome</keyword>
<dbReference type="AlphaFoldDB" id="A0A6J2MN58"/>
<evidence type="ECO:0000313" key="3">
    <source>
        <dbReference type="RefSeq" id="XP_028379348.1"/>
    </source>
</evidence>
<dbReference type="GeneID" id="114505974"/>
<feature type="compositionally biased region" description="Low complexity" evidence="1">
    <location>
        <begin position="161"/>
        <end position="170"/>
    </location>
</feature>
<feature type="compositionally biased region" description="Low complexity" evidence="1">
    <location>
        <begin position="135"/>
        <end position="145"/>
    </location>
</feature>
<accession>A0A6J2MN58</accession>
<feature type="compositionally biased region" description="Low complexity" evidence="1">
    <location>
        <begin position="14"/>
        <end position="29"/>
    </location>
</feature>
<feature type="region of interest" description="Disordered" evidence="1">
    <location>
        <begin position="1"/>
        <end position="87"/>
    </location>
</feature>
<organism evidence="2 3">
    <name type="scientific">Phyllostomus discolor</name>
    <name type="common">pale spear-nosed bat</name>
    <dbReference type="NCBI Taxonomy" id="89673"/>
    <lineage>
        <taxon>Eukaryota</taxon>
        <taxon>Metazoa</taxon>
        <taxon>Chordata</taxon>
        <taxon>Craniata</taxon>
        <taxon>Vertebrata</taxon>
        <taxon>Euteleostomi</taxon>
        <taxon>Mammalia</taxon>
        <taxon>Eutheria</taxon>
        <taxon>Laurasiatheria</taxon>
        <taxon>Chiroptera</taxon>
        <taxon>Yangochiroptera</taxon>
        <taxon>Phyllostomidae</taxon>
        <taxon>Phyllostominae</taxon>
        <taxon>Phyllostomus</taxon>
    </lineage>
</organism>
<feature type="region of interest" description="Disordered" evidence="1">
    <location>
        <begin position="135"/>
        <end position="171"/>
    </location>
</feature>
<evidence type="ECO:0000256" key="1">
    <source>
        <dbReference type="SAM" id="MobiDB-lite"/>
    </source>
</evidence>